<proteinExistence type="predicted"/>
<keyword evidence="3" id="KW-1185">Reference proteome</keyword>
<evidence type="ECO:0000313" key="2">
    <source>
        <dbReference type="EMBL" id="KAL1262044.1"/>
    </source>
</evidence>
<gene>
    <name evidence="2" type="ORF">QQF64_007309</name>
</gene>
<feature type="region of interest" description="Disordered" evidence="1">
    <location>
        <begin position="1"/>
        <end position="24"/>
    </location>
</feature>
<evidence type="ECO:0000256" key="1">
    <source>
        <dbReference type="SAM" id="MobiDB-lite"/>
    </source>
</evidence>
<evidence type="ECO:0000313" key="3">
    <source>
        <dbReference type="Proteomes" id="UP001558613"/>
    </source>
</evidence>
<accession>A0ABR3MDE8</accession>
<comment type="caution">
    <text evidence="2">The sequence shown here is derived from an EMBL/GenBank/DDBJ whole genome shotgun (WGS) entry which is preliminary data.</text>
</comment>
<dbReference type="Proteomes" id="UP001558613">
    <property type="component" value="Unassembled WGS sequence"/>
</dbReference>
<protein>
    <recommendedName>
        <fullName evidence="4">MHC class I antigen</fullName>
    </recommendedName>
</protein>
<sequence>MRGSKFLLDRQRLSTGKPTHQAHPKPGVTVMCCVSGDHSDCTYGGSSGAEDLYRWQEVTRNKAGAMLDPHQHWETGRLLSVKRS</sequence>
<organism evidence="2 3">
    <name type="scientific">Cirrhinus molitorella</name>
    <name type="common">mud carp</name>
    <dbReference type="NCBI Taxonomy" id="172907"/>
    <lineage>
        <taxon>Eukaryota</taxon>
        <taxon>Metazoa</taxon>
        <taxon>Chordata</taxon>
        <taxon>Craniata</taxon>
        <taxon>Vertebrata</taxon>
        <taxon>Euteleostomi</taxon>
        <taxon>Actinopterygii</taxon>
        <taxon>Neopterygii</taxon>
        <taxon>Teleostei</taxon>
        <taxon>Ostariophysi</taxon>
        <taxon>Cypriniformes</taxon>
        <taxon>Cyprinidae</taxon>
        <taxon>Labeoninae</taxon>
        <taxon>Labeonini</taxon>
        <taxon>Cirrhinus</taxon>
    </lineage>
</organism>
<reference evidence="2 3" key="1">
    <citation type="submission" date="2023-09" db="EMBL/GenBank/DDBJ databases">
        <authorList>
            <person name="Wang M."/>
        </authorList>
    </citation>
    <scope>NUCLEOTIDE SEQUENCE [LARGE SCALE GENOMIC DNA]</scope>
    <source>
        <strain evidence="2">GT-2023</strain>
        <tissue evidence="2">Liver</tissue>
    </source>
</reference>
<name>A0ABR3MDE8_9TELE</name>
<dbReference type="EMBL" id="JAYMGO010000014">
    <property type="protein sequence ID" value="KAL1262044.1"/>
    <property type="molecule type" value="Genomic_DNA"/>
</dbReference>
<evidence type="ECO:0008006" key="4">
    <source>
        <dbReference type="Google" id="ProtNLM"/>
    </source>
</evidence>